<sequence length="584" mass="66092">MKPLPIGGISTVFLLLILKNALIKCTWSPNLISNYFHLKNVFFVDAIVCSSDDGVAIFNHFNEHVKNYGFFAFFRIVSNLDNVEIDDNVRTGIFIDVQCSQNQNLLIGSRWFTNTFSWLIWDPDSIVNTSNFAWPIALFSDVVFVNSESLVQLYKATPDIPVTTIDVGRWDRATDEVDYNFREKRINLRKNPVTAAMMFIQDVYDRPNVTLQLQDSSYFPDVDVSNRFTFCNALHVGYLFNFTLAVVVTNTWGDRLENGTWTGMMGLVQTGQADIALTPMLPFSLRMDVSYPSVPNLLYWMAVIFKQQRALGTYKAMILELSPATWAAVGCLTIIGAVVFAITQRSFLSEDETLDSSVPMGLLQTVGIIANQGLTLMPVRTSSRIVCFSLLTVGLLISTYYNAATMTALLSEAPPLIKDLNQLVSSNIPFSAVNAPYVHNRNARGRVFRQQVVHRMDKNLQVCDLDDGIQTILNGSAYLGEYFVLFKGITSQLKSDEICDLTIFNAGFYTVTLNYLRKCQHFREMFIRGTLRTMEHGLQQKERRRWIAGRPVCSRIVQFIHVRMEAAIPPKITKQAKLRETPVL</sequence>
<evidence type="ECO:0000256" key="8">
    <source>
        <dbReference type="SAM" id="Phobius"/>
    </source>
</evidence>
<name>A0ABN7B9M7_9HEMI</name>
<evidence type="ECO:0000256" key="7">
    <source>
        <dbReference type="ARBA" id="ARBA00023180"/>
    </source>
</evidence>
<feature type="transmembrane region" description="Helical" evidence="8">
    <location>
        <begin position="385"/>
        <end position="403"/>
    </location>
</feature>
<feature type="signal peptide" evidence="9">
    <location>
        <begin position="1"/>
        <end position="28"/>
    </location>
</feature>
<evidence type="ECO:0000313" key="11">
    <source>
        <dbReference type="Proteomes" id="UP001307889"/>
    </source>
</evidence>
<evidence type="ECO:0000256" key="4">
    <source>
        <dbReference type="ARBA" id="ARBA00022989"/>
    </source>
</evidence>
<feature type="chain" id="PRO_5045470822" evidence="9">
    <location>
        <begin position="29"/>
        <end position="584"/>
    </location>
</feature>
<organism evidence="10 11">
    <name type="scientific">Nesidiocoris tenuis</name>
    <dbReference type="NCBI Taxonomy" id="355587"/>
    <lineage>
        <taxon>Eukaryota</taxon>
        <taxon>Metazoa</taxon>
        <taxon>Ecdysozoa</taxon>
        <taxon>Arthropoda</taxon>
        <taxon>Hexapoda</taxon>
        <taxon>Insecta</taxon>
        <taxon>Pterygota</taxon>
        <taxon>Neoptera</taxon>
        <taxon>Paraneoptera</taxon>
        <taxon>Hemiptera</taxon>
        <taxon>Heteroptera</taxon>
        <taxon>Panheteroptera</taxon>
        <taxon>Cimicomorpha</taxon>
        <taxon>Miridae</taxon>
        <taxon>Dicyphina</taxon>
        <taxon>Nesidiocoris</taxon>
    </lineage>
</organism>
<protein>
    <submittedName>
        <fullName evidence="10">Ligand-gated ion channel</fullName>
    </submittedName>
</protein>
<evidence type="ECO:0000256" key="6">
    <source>
        <dbReference type="ARBA" id="ARBA00023170"/>
    </source>
</evidence>
<dbReference type="PANTHER" id="PTHR42643:SF30">
    <property type="entry name" value="IONOTROPIC RECEPTOR 40A-RELATED"/>
    <property type="match status" value="1"/>
</dbReference>
<evidence type="ECO:0000256" key="3">
    <source>
        <dbReference type="ARBA" id="ARBA00022692"/>
    </source>
</evidence>
<keyword evidence="11" id="KW-1185">Reference proteome</keyword>
<keyword evidence="7" id="KW-0325">Glycoprotein</keyword>
<evidence type="ECO:0000256" key="2">
    <source>
        <dbReference type="ARBA" id="ARBA00022475"/>
    </source>
</evidence>
<dbReference type="InterPro" id="IPR052192">
    <property type="entry name" value="Insect_Ionotropic_Sensory_Rcpt"/>
</dbReference>
<comment type="subcellular location">
    <subcellularLocation>
        <location evidence="1">Cell membrane</location>
        <topology evidence="1">Multi-pass membrane protein</topology>
    </subcellularLocation>
</comment>
<dbReference type="Gene3D" id="3.40.190.10">
    <property type="entry name" value="Periplasmic binding protein-like II"/>
    <property type="match status" value="1"/>
</dbReference>
<dbReference type="Gene3D" id="1.10.287.70">
    <property type="match status" value="1"/>
</dbReference>
<dbReference type="PANTHER" id="PTHR42643">
    <property type="entry name" value="IONOTROPIC RECEPTOR 20A-RELATED"/>
    <property type="match status" value="1"/>
</dbReference>
<dbReference type="EMBL" id="AP028920">
    <property type="protein sequence ID" value="BET01084.1"/>
    <property type="molecule type" value="Genomic_DNA"/>
</dbReference>
<evidence type="ECO:0000256" key="1">
    <source>
        <dbReference type="ARBA" id="ARBA00004651"/>
    </source>
</evidence>
<feature type="transmembrane region" description="Helical" evidence="8">
    <location>
        <begin position="324"/>
        <end position="342"/>
    </location>
</feature>
<evidence type="ECO:0000256" key="5">
    <source>
        <dbReference type="ARBA" id="ARBA00023136"/>
    </source>
</evidence>
<dbReference type="Proteomes" id="UP001307889">
    <property type="component" value="Chromosome 12"/>
</dbReference>
<keyword evidence="3 8" id="KW-0812">Transmembrane</keyword>
<accession>A0ABN7B9M7</accession>
<evidence type="ECO:0000313" key="10">
    <source>
        <dbReference type="EMBL" id="BET01084.1"/>
    </source>
</evidence>
<keyword evidence="4 8" id="KW-1133">Transmembrane helix</keyword>
<reference evidence="10 11" key="1">
    <citation type="submission" date="2023-09" db="EMBL/GenBank/DDBJ databases">
        <title>Nesidiocoris tenuis whole genome shotgun sequence.</title>
        <authorList>
            <person name="Shibata T."/>
            <person name="Shimoda M."/>
            <person name="Kobayashi T."/>
            <person name="Uehara T."/>
        </authorList>
    </citation>
    <scope>NUCLEOTIDE SEQUENCE [LARGE SCALE GENOMIC DNA]</scope>
    <source>
        <strain evidence="10 11">Japan</strain>
    </source>
</reference>
<keyword evidence="5 8" id="KW-0472">Membrane</keyword>
<proteinExistence type="predicted"/>
<gene>
    <name evidence="10" type="ORF">NTJ_13900</name>
</gene>
<keyword evidence="9" id="KW-0732">Signal</keyword>
<evidence type="ECO:0000256" key="9">
    <source>
        <dbReference type="SAM" id="SignalP"/>
    </source>
</evidence>
<keyword evidence="2" id="KW-1003">Cell membrane</keyword>
<dbReference type="SUPFAM" id="SSF53850">
    <property type="entry name" value="Periplasmic binding protein-like II"/>
    <property type="match status" value="1"/>
</dbReference>
<keyword evidence="6" id="KW-0675">Receptor</keyword>